<dbReference type="Gene3D" id="3.40.50.300">
    <property type="entry name" value="P-loop containing nucleotide triphosphate hydrolases"/>
    <property type="match status" value="1"/>
</dbReference>
<reference evidence="1" key="1">
    <citation type="journal article" date="2014" name="Front. Microbiol.">
        <title>High frequency of phylogenetically diverse reductive dehalogenase-homologous genes in deep subseafloor sedimentary metagenomes.</title>
        <authorList>
            <person name="Kawai M."/>
            <person name="Futagami T."/>
            <person name="Toyoda A."/>
            <person name="Takaki Y."/>
            <person name="Nishi S."/>
            <person name="Hori S."/>
            <person name="Arai W."/>
            <person name="Tsubouchi T."/>
            <person name="Morono Y."/>
            <person name="Uchiyama I."/>
            <person name="Ito T."/>
            <person name="Fujiyama A."/>
            <person name="Inagaki F."/>
            <person name="Takami H."/>
        </authorList>
    </citation>
    <scope>NUCLEOTIDE SEQUENCE</scope>
    <source>
        <strain evidence="1">Expedition CK06-06</strain>
    </source>
</reference>
<comment type="caution">
    <text evidence="1">The sequence shown here is derived from an EMBL/GenBank/DDBJ whole genome shotgun (WGS) entry which is preliminary data.</text>
</comment>
<dbReference type="SUPFAM" id="SSF52540">
    <property type="entry name" value="P-loop containing nucleoside triphosphate hydrolases"/>
    <property type="match status" value="1"/>
</dbReference>
<dbReference type="InterPro" id="IPR027417">
    <property type="entry name" value="P-loop_NTPase"/>
</dbReference>
<protein>
    <recommendedName>
        <fullName evidence="2">ABC transporter domain-containing protein</fullName>
    </recommendedName>
</protein>
<evidence type="ECO:0008006" key="2">
    <source>
        <dbReference type="Google" id="ProtNLM"/>
    </source>
</evidence>
<proteinExistence type="predicted"/>
<dbReference type="AlphaFoldDB" id="X1TUP6"/>
<evidence type="ECO:0000313" key="1">
    <source>
        <dbReference type="EMBL" id="GAI91290.1"/>
    </source>
</evidence>
<accession>X1TUP6</accession>
<gene>
    <name evidence="1" type="ORF">S12H4_28660</name>
</gene>
<sequence length="119" mass="13370">MRCKIEISNPSDNSMVLVENLNVTFGKNQIVHDVSFNVKQGEIIGMFGISGAGKTKEIKRIERTCSKFNDKPLKVISVMRTEAWLNGSMSERNRALPKDSGDIIVPEKIMIIINSIKYI</sequence>
<dbReference type="EMBL" id="BARW01016459">
    <property type="protein sequence ID" value="GAI91290.1"/>
    <property type="molecule type" value="Genomic_DNA"/>
</dbReference>
<name>X1TUP6_9ZZZZ</name>
<organism evidence="1">
    <name type="scientific">marine sediment metagenome</name>
    <dbReference type="NCBI Taxonomy" id="412755"/>
    <lineage>
        <taxon>unclassified sequences</taxon>
        <taxon>metagenomes</taxon>
        <taxon>ecological metagenomes</taxon>
    </lineage>
</organism>